<evidence type="ECO:0000313" key="2">
    <source>
        <dbReference type="EMBL" id="ESO05367.1"/>
    </source>
</evidence>
<accession>T1F4L9</accession>
<sequence length="433" mass="48984">MKPDHERVTKLLTDTITLLCKNGLSYDKTIQIQGLVAVTIDSSDIVVIQMNDTFTCTSEDRQQSVAVSSDVESQSSVTLDRLISNSNNSQIARKRPASTDIVDLTRLVETPDAFNLSQNQQRRQDVLRPMRSELLSVRPDNFLNNRRASMLPPKIPSSTSSRLVSRNMPLSFHPSPLPPDYWSSNSNGSVCRSQLNCSSQSRCMQSQMPLVSNYSSTSRMPDEMGHISTSSLDTRFSMQSCFNNDTYMDSNNSSNHNSNNRRINNVNANRLPPTSLERSGYLDPNQISNIMEYERLCGLGALQSQQPHLTTDNICPDNNLFYHRQIQPISTQQQPDSIGALPVLNKPRRSSRSRPTEQHVNLCNDEDDVDGNTIHNNDILRDAVLHEISWVKLFMASRSFAVYGPMMWNSLPKELRRNEIEEAVFRKKTQSNL</sequence>
<evidence type="ECO:0000256" key="1">
    <source>
        <dbReference type="SAM" id="MobiDB-lite"/>
    </source>
</evidence>
<reference evidence="2 4" key="2">
    <citation type="journal article" date="2013" name="Nature">
        <title>Insights into bilaterian evolution from three spiralian genomes.</title>
        <authorList>
            <person name="Simakov O."/>
            <person name="Marletaz F."/>
            <person name="Cho S.J."/>
            <person name="Edsinger-Gonzales E."/>
            <person name="Havlak P."/>
            <person name="Hellsten U."/>
            <person name="Kuo D.H."/>
            <person name="Larsson T."/>
            <person name="Lv J."/>
            <person name="Arendt D."/>
            <person name="Savage R."/>
            <person name="Osoegawa K."/>
            <person name="de Jong P."/>
            <person name="Grimwood J."/>
            <person name="Chapman J.A."/>
            <person name="Shapiro H."/>
            <person name="Aerts A."/>
            <person name="Otillar R.P."/>
            <person name="Terry A.Y."/>
            <person name="Boore J.L."/>
            <person name="Grigoriev I.V."/>
            <person name="Lindberg D.R."/>
            <person name="Seaver E.C."/>
            <person name="Weisblat D.A."/>
            <person name="Putnam N.H."/>
            <person name="Rokhsar D.S."/>
        </authorList>
    </citation>
    <scope>NUCLEOTIDE SEQUENCE</scope>
</reference>
<feature type="compositionally biased region" description="Low complexity" evidence="1">
    <location>
        <begin position="252"/>
        <end position="270"/>
    </location>
</feature>
<reference evidence="3" key="3">
    <citation type="submission" date="2015-06" db="UniProtKB">
        <authorList>
            <consortium name="EnsemblMetazoa"/>
        </authorList>
    </citation>
    <scope>IDENTIFICATION</scope>
</reference>
<dbReference type="EMBL" id="AMQM01003929">
    <property type="status" value="NOT_ANNOTATED_CDS"/>
    <property type="molecule type" value="Genomic_DNA"/>
</dbReference>
<dbReference type="Proteomes" id="UP000015101">
    <property type="component" value="Unassembled WGS sequence"/>
</dbReference>
<dbReference type="KEGG" id="hro:HELRODRAFT_171759"/>
<organism evidence="3 4">
    <name type="scientific">Helobdella robusta</name>
    <name type="common">Californian leech</name>
    <dbReference type="NCBI Taxonomy" id="6412"/>
    <lineage>
        <taxon>Eukaryota</taxon>
        <taxon>Metazoa</taxon>
        <taxon>Spiralia</taxon>
        <taxon>Lophotrochozoa</taxon>
        <taxon>Annelida</taxon>
        <taxon>Clitellata</taxon>
        <taxon>Hirudinea</taxon>
        <taxon>Rhynchobdellida</taxon>
        <taxon>Glossiphoniidae</taxon>
        <taxon>Helobdella</taxon>
    </lineage>
</organism>
<reference evidence="4" key="1">
    <citation type="submission" date="2012-12" db="EMBL/GenBank/DDBJ databases">
        <authorList>
            <person name="Hellsten U."/>
            <person name="Grimwood J."/>
            <person name="Chapman J.A."/>
            <person name="Shapiro H."/>
            <person name="Aerts A."/>
            <person name="Otillar R.P."/>
            <person name="Terry A.Y."/>
            <person name="Boore J.L."/>
            <person name="Simakov O."/>
            <person name="Marletaz F."/>
            <person name="Cho S.-J."/>
            <person name="Edsinger-Gonzales E."/>
            <person name="Havlak P."/>
            <person name="Kuo D.-H."/>
            <person name="Larsson T."/>
            <person name="Lv J."/>
            <person name="Arendt D."/>
            <person name="Savage R."/>
            <person name="Osoegawa K."/>
            <person name="de Jong P."/>
            <person name="Lindberg D.R."/>
            <person name="Seaver E.C."/>
            <person name="Weisblat D.A."/>
            <person name="Putnam N.H."/>
            <person name="Grigoriev I.V."/>
            <person name="Rokhsar D.S."/>
        </authorList>
    </citation>
    <scope>NUCLEOTIDE SEQUENCE</scope>
</reference>
<protein>
    <submittedName>
        <fullName evidence="2 3">Uncharacterized protein</fullName>
    </submittedName>
</protein>
<proteinExistence type="predicted"/>
<gene>
    <name evidence="3" type="primary">20203768</name>
    <name evidence="2" type="ORF">HELRODRAFT_171759</name>
</gene>
<dbReference type="OrthoDB" id="6326174at2759"/>
<name>T1F4L9_HELRO</name>
<dbReference type="HOGENOM" id="CLU_633530_0_0_1"/>
<evidence type="ECO:0000313" key="4">
    <source>
        <dbReference type="Proteomes" id="UP000015101"/>
    </source>
</evidence>
<evidence type="ECO:0000313" key="3">
    <source>
        <dbReference type="EnsemblMetazoa" id="HelroP171759"/>
    </source>
</evidence>
<dbReference type="AlphaFoldDB" id="T1F4L9"/>
<dbReference type="GeneID" id="20203768"/>
<dbReference type="EMBL" id="KB096365">
    <property type="protein sequence ID" value="ESO05367.1"/>
    <property type="molecule type" value="Genomic_DNA"/>
</dbReference>
<keyword evidence="4" id="KW-1185">Reference proteome</keyword>
<dbReference type="InParanoid" id="T1F4L9"/>
<dbReference type="EnsemblMetazoa" id="HelroT171759">
    <property type="protein sequence ID" value="HelroP171759"/>
    <property type="gene ID" value="HelroG171759"/>
</dbReference>
<dbReference type="CTD" id="20203768"/>
<dbReference type="RefSeq" id="XP_009016682.1">
    <property type="nucleotide sequence ID" value="XM_009018434.1"/>
</dbReference>
<feature type="region of interest" description="Disordered" evidence="1">
    <location>
        <begin position="252"/>
        <end position="280"/>
    </location>
</feature>